<proteinExistence type="predicted"/>
<dbReference type="GO" id="GO:0006289">
    <property type="term" value="P:nucleotide-excision repair"/>
    <property type="evidence" value="ECO:0007669"/>
    <property type="project" value="InterPro"/>
</dbReference>
<feature type="compositionally biased region" description="Basic and acidic residues" evidence="7">
    <location>
        <begin position="163"/>
        <end position="176"/>
    </location>
</feature>
<name>J5JER5_BEAB2</name>
<dbReference type="GO" id="GO:0006290">
    <property type="term" value="P:pyrimidine dimer repair"/>
    <property type="evidence" value="ECO:0007669"/>
    <property type="project" value="EnsemblFungi"/>
</dbReference>
<accession>J5JER5</accession>
<dbReference type="STRING" id="655819.J5JER5"/>
<dbReference type="GO" id="GO:0006284">
    <property type="term" value="P:base-excision repair"/>
    <property type="evidence" value="ECO:0007669"/>
    <property type="project" value="EnsemblFungi"/>
</dbReference>
<evidence type="ECO:0000256" key="3">
    <source>
        <dbReference type="ARBA" id="ARBA00022763"/>
    </source>
</evidence>
<dbReference type="SUPFAM" id="SSF51658">
    <property type="entry name" value="Xylose isomerase-like"/>
    <property type="match status" value="1"/>
</dbReference>
<dbReference type="InterPro" id="IPR004601">
    <property type="entry name" value="UvdE"/>
</dbReference>
<keyword evidence="5" id="KW-0378">Hydrolase</keyword>
<dbReference type="NCBIfam" id="TIGR00629">
    <property type="entry name" value="uvde"/>
    <property type="match status" value="1"/>
</dbReference>
<keyword evidence="1" id="KW-0540">Nuclease</keyword>
<dbReference type="GO" id="GO:0006298">
    <property type="term" value="P:mismatch repair"/>
    <property type="evidence" value="ECO:0007669"/>
    <property type="project" value="EnsemblFungi"/>
</dbReference>
<dbReference type="AlphaFoldDB" id="J5JER5"/>
<dbReference type="InterPro" id="IPR036237">
    <property type="entry name" value="Xyl_isomerase-like_sf"/>
</dbReference>
<evidence type="ECO:0000256" key="5">
    <source>
        <dbReference type="ARBA" id="ARBA00022801"/>
    </source>
</evidence>
<evidence type="ECO:0000256" key="2">
    <source>
        <dbReference type="ARBA" id="ARBA00022759"/>
    </source>
</evidence>
<dbReference type="GeneID" id="19889722"/>
<organism evidence="8 9">
    <name type="scientific">Beauveria bassiana (strain ARSEF 2860)</name>
    <name type="common">White muscardine disease fungus</name>
    <name type="synonym">Tritirachium shiotae</name>
    <dbReference type="NCBI Taxonomy" id="655819"/>
    <lineage>
        <taxon>Eukaryota</taxon>
        <taxon>Fungi</taxon>
        <taxon>Dikarya</taxon>
        <taxon>Ascomycota</taxon>
        <taxon>Pezizomycotina</taxon>
        <taxon>Sordariomycetes</taxon>
        <taxon>Hypocreomycetidae</taxon>
        <taxon>Hypocreales</taxon>
        <taxon>Cordycipitaceae</taxon>
        <taxon>Beauveria</taxon>
    </lineage>
</organism>
<keyword evidence="9" id="KW-1185">Reference proteome</keyword>
<dbReference type="GO" id="GO:0033892">
    <property type="term" value="F:deoxyribonuclease (pyrimidine dimer) activity"/>
    <property type="evidence" value="ECO:0007669"/>
    <property type="project" value="EnsemblFungi"/>
</dbReference>
<sequence>MAPKRKTAVVEMVAVDVEAATLSRRKLPRRSTQQVKEESIEPLPEIKSEVKIVEKRTRTRTTSKPQAKPEARPQAKTQTPDVKVEDDEAENDDEAVAVERGARRAPPVNSDILPLPWSGRLGYACLNTYLRTANPPVFSSRTCRIASILEHRHPLLDPSQPEHPTKNRPDKSKPADVSRGLAFVQDLGLANARDIAKMLRWNDKYGIKFLRLSSEMFPFASHAEYGYKLAPFAADALAEAGRVAAELGHRLTTHPGQFTQLGSPRKEVVDASFRDLEYHDELLSLLKLPPQLDRDAVMILHMGGIFGDKQATLDRFRENYKKLPRGVQNRLVLENDDVGWSVHDLLPVCEELNIPLVLDYHHHNIIFDDASLREGTRDIIDLYPRITATWTRKSIKQKMHYSEPTAAAVTPRERRKHSARVKVLPPCARDMDLMIEAKDKEQAVFELMRTYKLPGWDLANDVVPYERDDDEPRAAKKAAARKAKREMNGDGGDVEEEVVVSAEDFGMGGPENRVYWPEGMEEWLKPVKRGSKKEAKAEEKSDVEEDESN</sequence>
<dbReference type="Proteomes" id="UP000002762">
    <property type="component" value="Unassembled WGS sequence"/>
</dbReference>
<dbReference type="GO" id="GO:0005739">
    <property type="term" value="C:mitochondrion"/>
    <property type="evidence" value="ECO:0007669"/>
    <property type="project" value="EnsemblFungi"/>
</dbReference>
<dbReference type="GO" id="GO:0043504">
    <property type="term" value="P:mitochondrial DNA repair"/>
    <property type="evidence" value="ECO:0007669"/>
    <property type="project" value="EnsemblFungi"/>
</dbReference>
<keyword evidence="2 8" id="KW-0255">Endonuclease</keyword>
<evidence type="ECO:0000313" key="8">
    <source>
        <dbReference type="EMBL" id="EJP64328.1"/>
    </source>
</evidence>
<dbReference type="GO" id="GO:0005634">
    <property type="term" value="C:nucleus"/>
    <property type="evidence" value="ECO:0007669"/>
    <property type="project" value="EnsemblFungi"/>
</dbReference>
<dbReference type="EMBL" id="JH725169">
    <property type="protein sequence ID" value="EJP64328.1"/>
    <property type="molecule type" value="Genomic_DNA"/>
</dbReference>
<keyword evidence="4" id="KW-0228">DNA excision</keyword>
<keyword evidence="6" id="KW-0234">DNA repair</keyword>
<dbReference type="GO" id="GO:0070914">
    <property type="term" value="P:UV-damage excision repair"/>
    <property type="evidence" value="ECO:0007669"/>
    <property type="project" value="EnsemblFungi"/>
</dbReference>
<dbReference type="Pfam" id="PF03851">
    <property type="entry name" value="UvdE"/>
    <property type="match status" value="1"/>
</dbReference>
<dbReference type="OrthoDB" id="541883at2759"/>
<feature type="region of interest" description="Disordered" evidence="7">
    <location>
        <begin position="154"/>
        <end position="176"/>
    </location>
</feature>
<dbReference type="HOGENOM" id="CLU_017168_1_0_1"/>
<dbReference type="Gene3D" id="3.20.20.150">
    <property type="entry name" value="Divalent-metal-dependent TIM barrel enzymes"/>
    <property type="match status" value="1"/>
</dbReference>
<reference evidence="8 9" key="1">
    <citation type="journal article" date="2012" name="Sci. Rep.">
        <title>Genomic perspectives on the evolution of fungal entomopathogenicity in Beauveria bassiana.</title>
        <authorList>
            <person name="Xiao G."/>
            <person name="Ying S.H."/>
            <person name="Zheng P."/>
            <person name="Wang Z.L."/>
            <person name="Zhang S."/>
            <person name="Xie X.Q."/>
            <person name="Shang Y."/>
            <person name="St Leger R.J."/>
            <person name="Zhao G.P."/>
            <person name="Wang C."/>
            <person name="Feng M.G."/>
        </authorList>
    </citation>
    <scope>NUCLEOTIDE SEQUENCE [LARGE SCALE GENOMIC DNA]</scope>
    <source>
        <strain evidence="8 9">ARSEF 2860</strain>
    </source>
</reference>
<evidence type="ECO:0000256" key="4">
    <source>
        <dbReference type="ARBA" id="ARBA00022769"/>
    </source>
</evidence>
<dbReference type="RefSeq" id="XP_008600029.1">
    <property type="nucleotide sequence ID" value="XM_008601807.1"/>
</dbReference>
<dbReference type="PANTHER" id="PTHR31290:SF5">
    <property type="entry name" value="UV-DAMAGE ENDONUCLEASE"/>
    <property type="match status" value="1"/>
</dbReference>
<protein>
    <submittedName>
        <fullName evidence="8">UV-endonuclease UvdE</fullName>
    </submittedName>
</protein>
<feature type="region of interest" description="Disordered" evidence="7">
    <location>
        <begin position="526"/>
        <end position="549"/>
    </location>
</feature>
<evidence type="ECO:0000256" key="1">
    <source>
        <dbReference type="ARBA" id="ARBA00022722"/>
    </source>
</evidence>
<feature type="compositionally biased region" description="Basic and acidic residues" evidence="7">
    <location>
        <begin position="35"/>
        <end position="56"/>
    </location>
</feature>
<feature type="region of interest" description="Disordered" evidence="7">
    <location>
        <begin position="24"/>
        <end position="93"/>
    </location>
</feature>
<keyword evidence="3" id="KW-0227">DNA damage</keyword>
<gene>
    <name evidence="8" type="ORF">BBA_06710</name>
</gene>
<evidence type="ECO:0000256" key="7">
    <source>
        <dbReference type="SAM" id="MobiDB-lite"/>
    </source>
</evidence>
<evidence type="ECO:0000313" key="9">
    <source>
        <dbReference type="Proteomes" id="UP000002762"/>
    </source>
</evidence>
<feature type="compositionally biased region" description="Acidic residues" evidence="7">
    <location>
        <begin position="84"/>
        <end position="93"/>
    </location>
</feature>
<evidence type="ECO:0000256" key="6">
    <source>
        <dbReference type="ARBA" id="ARBA00023204"/>
    </source>
</evidence>
<dbReference type="PANTHER" id="PTHR31290">
    <property type="entry name" value="UV-DAMAGE ENDONUCLEASE"/>
    <property type="match status" value="1"/>
</dbReference>
<dbReference type="InParanoid" id="J5JER5"/>
<dbReference type="GO" id="GO:0000404">
    <property type="term" value="F:heteroduplex DNA loop binding"/>
    <property type="evidence" value="ECO:0007669"/>
    <property type="project" value="EnsemblFungi"/>
</dbReference>